<dbReference type="Pfam" id="PF00704">
    <property type="entry name" value="Glyco_hydro_18"/>
    <property type="match status" value="1"/>
</dbReference>
<dbReference type="InterPro" id="IPR011583">
    <property type="entry name" value="Chitinase_II/V-like_cat"/>
</dbReference>
<evidence type="ECO:0000256" key="1">
    <source>
        <dbReference type="ARBA" id="ARBA00000822"/>
    </source>
</evidence>
<evidence type="ECO:0000256" key="10">
    <source>
        <dbReference type="SAM" id="SignalP"/>
    </source>
</evidence>
<feature type="signal peptide" evidence="10">
    <location>
        <begin position="1"/>
        <end position="20"/>
    </location>
</feature>
<accession>A0A875S707</accession>
<reference evidence="12" key="1">
    <citation type="submission" date="2020-10" db="EMBL/GenBank/DDBJ databases">
        <authorList>
            <person name="Roach M.J.R."/>
        </authorList>
    </citation>
    <scope>NUCLEOTIDE SEQUENCE</scope>
    <source>
        <strain evidence="12">CBS 1945</strain>
    </source>
</reference>
<feature type="domain" description="GH18" evidence="11">
    <location>
        <begin position="35"/>
        <end position="435"/>
    </location>
</feature>
<evidence type="ECO:0000256" key="3">
    <source>
        <dbReference type="ARBA" id="ARBA00022801"/>
    </source>
</evidence>
<dbReference type="Proteomes" id="UP000662931">
    <property type="component" value="Chromosome 3"/>
</dbReference>
<dbReference type="GO" id="GO:0008843">
    <property type="term" value="F:endochitinase activity"/>
    <property type="evidence" value="ECO:0007669"/>
    <property type="project" value="UniProtKB-EC"/>
</dbReference>
<sequence length="496" mass="55922">MNIIFRLISVTLLLSFFASAREISETPSLDEQPGYVTGVYYTEWSYFLNHTPSDLPLSFITNIYYAFLKIDEETLDLHFADNDLAVKNPLPFHTDKIGAFVSDQYFHSSISDDWVSKYMQNVSQLIQKSTISPINSIGLLGQLSQIKNLNPNVKISLSIGGAETAQVFKKVIKHRQNMVRFVDNIVSYTQKYGFDGIDIDWEYPDAASTDRLTDLMRLFREKLDSLPSTSTCGKYILTLALPSHLEMLNNYDMEDLPQYVTYFNLMGYDMSGIWSKKAEFQSQLFRDPNIDSDSCINDTIQYLLNEKHVNPRKIVLGMPAYGRTFNTGKIYGNADACAELDGITQDEEECIVPYNKLPPLGYTEIFDKRTGAAYASNGKDGVIVYDNMDSAKLKAQYVRGNKLAGGVWWDSSGDTTTSNGSKSLLLSFLEELGGLINLKRSLCMVNSNLYYGKFENQTFDSSARSPSSSVSYATINEFKLWLLVLEFIVISGVVFL</sequence>
<evidence type="ECO:0000256" key="4">
    <source>
        <dbReference type="ARBA" id="ARBA00023024"/>
    </source>
</evidence>
<dbReference type="GeneID" id="62196255"/>
<dbReference type="Gene3D" id="3.20.20.80">
    <property type="entry name" value="Glycosidases"/>
    <property type="match status" value="1"/>
</dbReference>
<dbReference type="AlphaFoldDB" id="A0A875S707"/>
<gene>
    <name evidence="12" type="ORF">FOA43_002854</name>
</gene>
<keyword evidence="6 8" id="KW-0326">Glycosidase</keyword>
<dbReference type="OrthoDB" id="76388at2759"/>
<proteinExistence type="inferred from homology"/>
<dbReference type="InterPro" id="IPR029070">
    <property type="entry name" value="Chitinase_insertion_sf"/>
</dbReference>
<evidence type="ECO:0000256" key="2">
    <source>
        <dbReference type="ARBA" id="ARBA00012729"/>
    </source>
</evidence>
<keyword evidence="5" id="KW-0119">Carbohydrate metabolism</keyword>
<comment type="catalytic activity">
    <reaction evidence="1">
        <text>Random endo-hydrolysis of N-acetyl-beta-D-glucosaminide (1-&gt;4)-beta-linkages in chitin and chitodextrins.</text>
        <dbReference type="EC" id="3.2.1.14"/>
    </reaction>
</comment>
<evidence type="ECO:0000313" key="13">
    <source>
        <dbReference type="Proteomes" id="UP000662931"/>
    </source>
</evidence>
<dbReference type="GO" id="GO:0006032">
    <property type="term" value="P:chitin catabolic process"/>
    <property type="evidence" value="ECO:0007669"/>
    <property type="project" value="UniProtKB-KW"/>
</dbReference>
<dbReference type="InterPro" id="IPR001223">
    <property type="entry name" value="Glyco_hydro18_cat"/>
</dbReference>
<evidence type="ECO:0000256" key="6">
    <source>
        <dbReference type="ARBA" id="ARBA00023295"/>
    </source>
</evidence>
<feature type="chain" id="PRO_5034975493" description="chitinase" evidence="10">
    <location>
        <begin position="21"/>
        <end position="496"/>
    </location>
</feature>
<dbReference type="EC" id="3.2.1.14" evidence="2"/>
<dbReference type="KEGG" id="bnn:FOA43_002854"/>
<evidence type="ECO:0000256" key="5">
    <source>
        <dbReference type="ARBA" id="ARBA00023277"/>
    </source>
</evidence>
<dbReference type="PROSITE" id="PS01095">
    <property type="entry name" value="GH18_1"/>
    <property type="match status" value="1"/>
</dbReference>
<keyword evidence="13" id="KW-1185">Reference proteome</keyword>
<keyword evidence="10" id="KW-0732">Signal</keyword>
<dbReference type="GO" id="GO:0008061">
    <property type="term" value="F:chitin binding"/>
    <property type="evidence" value="ECO:0007669"/>
    <property type="project" value="InterPro"/>
</dbReference>
<dbReference type="Gene3D" id="3.10.50.10">
    <property type="match status" value="1"/>
</dbReference>
<dbReference type="PANTHER" id="PTHR11177:SF317">
    <property type="entry name" value="CHITINASE 12-RELATED"/>
    <property type="match status" value="1"/>
</dbReference>
<dbReference type="GO" id="GO:0005576">
    <property type="term" value="C:extracellular region"/>
    <property type="evidence" value="ECO:0007669"/>
    <property type="project" value="TreeGrafter"/>
</dbReference>
<dbReference type="InterPro" id="IPR050314">
    <property type="entry name" value="Glycosyl_Hydrlase_18"/>
</dbReference>
<keyword evidence="3 8" id="KW-0378">Hydrolase</keyword>
<comment type="similarity">
    <text evidence="9">Belongs to the glycosyl hydrolase 18 family.</text>
</comment>
<dbReference type="InterPro" id="IPR017853">
    <property type="entry name" value="GH"/>
</dbReference>
<dbReference type="EMBL" id="CP064814">
    <property type="protein sequence ID" value="QPG75499.1"/>
    <property type="molecule type" value="Genomic_DNA"/>
</dbReference>
<evidence type="ECO:0000256" key="9">
    <source>
        <dbReference type="RuleBase" id="RU004453"/>
    </source>
</evidence>
<dbReference type="PROSITE" id="PS51910">
    <property type="entry name" value="GH18_2"/>
    <property type="match status" value="1"/>
</dbReference>
<dbReference type="SUPFAM" id="SSF51445">
    <property type="entry name" value="(Trans)glycosidases"/>
    <property type="match status" value="1"/>
</dbReference>
<organism evidence="12 13">
    <name type="scientific">Eeniella nana</name>
    <name type="common">Yeast</name>
    <name type="synonym">Brettanomyces nanus</name>
    <dbReference type="NCBI Taxonomy" id="13502"/>
    <lineage>
        <taxon>Eukaryota</taxon>
        <taxon>Fungi</taxon>
        <taxon>Dikarya</taxon>
        <taxon>Ascomycota</taxon>
        <taxon>Saccharomycotina</taxon>
        <taxon>Pichiomycetes</taxon>
        <taxon>Pichiales</taxon>
        <taxon>Pichiaceae</taxon>
        <taxon>Brettanomyces</taxon>
    </lineage>
</organism>
<dbReference type="RefSeq" id="XP_038779064.1">
    <property type="nucleotide sequence ID" value="XM_038923136.1"/>
</dbReference>
<dbReference type="PANTHER" id="PTHR11177">
    <property type="entry name" value="CHITINASE"/>
    <property type="match status" value="1"/>
</dbReference>
<evidence type="ECO:0000256" key="7">
    <source>
        <dbReference type="ARBA" id="ARBA00023326"/>
    </source>
</evidence>
<keyword evidence="4" id="KW-0146">Chitin degradation</keyword>
<name>A0A875S707_EENNA</name>
<evidence type="ECO:0000259" key="11">
    <source>
        <dbReference type="PROSITE" id="PS51910"/>
    </source>
</evidence>
<protein>
    <recommendedName>
        <fullName evidence="2">chitinase</fullName>
        <ecNumber evidence="2">3.2.1.14</ecNumber>
    </recommendedName>
</protein>
<dbReference type="GO" id="GO:0000272">
    <property type="term" value="P:polysaccharide catabolic process"/>
    <property type="evidence" value="ECO:0007669"/>
    <property type="project" value="UniProtKB-KW"/>
</dbReference>
<dbReference type="SMART" id="SM00636">
    <property type="entry name" value="Glyco_18"/>
    <property type="match status" value="1"/>
</dbReference>
<evidence type="ECO:0000256" key="8">
    <source>
        <dbReference type="RuleBase" id="RU000489"/>
    </source>
</evidence>
<evidence type="ECO:0000313" key="12">
    <source>
        <dbReference type="EMBL" id="QPG75499.1"/>
    </source>
</evidence>
<dbReference type="InterPro" id="IPR001579">
    <property type="entry name" value="Glyco_hydro_18_chit_AS"/>
</dbReference>
<keyword evidence="7" id="KW-0624">Polysaccharide degradation</keyword>